<dbReference type="InterPro" id="IPR052155">
    <property type="entry name" value="Biofilm_reg_signaling"/>
</dbReference>
<dbReference type="SUPFAM" id="SSF141868">
    <property type="entry name" value="EAL domain-like"/>
    <property type="match status" value="1"/>
</dbReference>
<accession>A0A4Q7RFS2</accession>
<evidence type="ECO:0000259" key="2">
    <source>
        <dbReference type="PROSITE" id="PS50883"/>
    </source>
</evidence>
<dbReference type="RefSeq" id="WP_130393378.1">
    <property type="nucleotide sequence ID" value="NZ_SGXM01000009.1"/>
</dbReference>
<dbReference type="InterPro" id="IPR043128">
    <property type="entry name" value="Rev_trsase/Diguanyl_cyclase"/>
</dbReference>
<dbReference type="Gene3D" id="3.30.70.270">
    <property type="match status" value="1"/>
</dbReference>
<dbReference type="PANTHER" id="PTHR44757:SF2">
    <property type="entry name" value="BIOFILM ARCHITECTURE MAINTENANCE PROTEIN MBAA"/>
    <property type="match status" value="1"/>
</dbReference>
<evidence type="ECO:0000313" key="4">
    <source>
        <dbReference type="Proteomes" id="UP000291078"/>
    </source>
</evidence>
<dbReference type="OrthoDB" id="8956528at2"/>
<feature type="domain" description="EAL" evidence="2">
    <location>
        <begin position="186"/>
        <end position="437"/>
    </location>
</feature>
<comment type="caution">
    <text evidence="3">The sequence shown here is derived from an EMBL/GenBank/DDBJ whole genome shotgun (WGS) entry which is preliminary data.</text>
</comment>
<evidence type="ECO:0000313" key="3">
    <source>
        <dbReference type="EMBL" id="RZT31298.1"/>
    </source>
</evidence>
<dbReference type="Proteomes" id="UP000291078">
    <property type="component" value="Unassembled WGS sequence"/>
</dbReference>
<reference evidence="3 4" key="1">
    <citation type="journal article" date="2015" name="Stand. Genomic Sci.">
        <title>Genomic Encyclopedia of Bacterial and Archaeal Type Strains, Phase III: the genomes of soil and plant-associated and newly described type strains.</title>
        <authorList>
            <person name="Whitman W.B."/>
            <person name="Woyke T."/>
            <person name="Klenk H.P."/>
            <person name="Zhou Y."/>
            <person name="Lilburn T.G."/>
            <person name="Beck B.J."/>
            <person name="De Vos P."/>
            <person name="Vandamme P."/>
            <person name="Eisen J.A."/>
            <person name="Garrity G."/>
            <person name="Hugenholtz P."/>
            <person name="Kyrpides N.C."/>
        </authorList>
    </citation>
    <scope>NUCLEOTIDE SEQUENCE [LARGE SCALE GENOMIC DNA]</scope>
    <source>
        <strain evidence="3 4">ASC-9842</strain>
    </source>
</reference>
<dbReference type="PANTHER" id="PTHR44757">
    <property type="entry name" value="DIGUANYLATE CYCLASE DGCP"/>
    <property type="match status" value="1"/>
</dbReference>
<feature type="region of interest" description="Disordered" evidence="1">
    <location>
        <begin position="1"/>
        <end position="24"/>
    </location>
</feature>
<gene>
    <name evidence="3" type="ORF">EV147_4479</name>
</gene>
<protein>
    <submittedName>
        <fullName evidence="3">Diguanylate cyclase/phosphodiesterase</fullName>
    </submittedName>
</protein>
<dbReference type="InterPro" id="IPR035919">
    <property type="entry name" value="EAL_sf"/>
</dbReference>
<proteinExistence type="predicted"/>
<sequence>MDPDTNDLPDTGGGGGQSQSADAPDRALQPAAFLAALEAHRAQFGPSASLAVVVIRLDRFAHACDTVGARRAHGLRAQVKSRVASVAAMPVAMHWLGPADLGLACLLPEGAKPSLALSQAIAGVVARPYLVEGFEVFLSCSIGSAIDDPDTGAERHLQRAFDAMLRVNKRGGDGIHTAVRPATPRLATLLAALPGAIGRGEMSLQLQPRASLVSGDITAYTARLRWQHPVLGRVAPQDFLPAAEALGLMNEMGGWTLLQLLDVIESSGALGPLQFTLLATSSQLQADDTICMLRRAIEARGLPPGQICVEVPVDILPDASTTHDKVRRLREGGIGLALADFTDTDASRHGLDLTRPDMVMLDVRHLGSTNLSQAMAASLRAACCWAKQRGVAVCAKGVETQAQLEAVRAWGCDSVQGYLLAQPFPAMWLAQTHMAVAERARRMLAP</sequence>
<dbReference type="SUPFAM" id="SSF55073">
    <property type="entry name" value="Nucleotide cyclase"/>
    <property type="match status" value="1"/>
</dbReference>
<dbReference type="AlphaFoldDB" id="A0A4Q7RFS2"/>
<dbReference type="CDD" id="cd01948">
    <property type="entry name" value="EAL"/>
    <property type="match status" value="1"/>
</dbReference>
<organism evidence="3 4">
    <name type="scientific">Cupriavidus agavae</name>
    <dbReference type="NCBI Taxonomy" id="1001822"/>
    <lineage>
        <taxon>Bacteria</taxon>
        <taxon>Pseudomonadati</taxon>
        <taxon>Pseudomonadota</taxon>
        <taxon>Betaproteobacteria</taxon>
        <taxon>Burkholderiales</taxon>
        <taxon>Burkholderiaceae</taxon>
        <taxon>Cupriavidus</taxon>
    </lineage>
</organism>
<dbReference type="PROSITE" id="PS50883">
    <property type="entry name" value="EAL"/>
    <property type="match status" value="1"/>
</dbReference>
<dbReference type="InterPro" id="IPR029787">
    <property type="entry name" value="Nucleotide_cyclase"/>
</dbReference>
<evidence type="ECO:0000256" key="1">
    <source>
        <dbReference type="SAM" id="MobiDB-lite"/>
    </source>
</evidence>
<dbReference type="Gene3D" id="3.20.20.450">
    <property type="entry name" value="EAL domain"/>
    <property type="match status" value="1"/>
</dbReference>
<dbReference type="SMART" id="SM00052">
    <property type="entry name" value="EAL"/>
    <property type="match status" value="1"/>
</dbReference>
<name>A0A4Q7RFS2_9BURK</name>
<keyword evidence="4" id="KW-1185">Reference proteome</keyword>
<dbReference type="EMBL" id="SGXM01000009">
    <property type="protein sequence ID" value="RZT31298.1"/>
    <property type="molecule type" value="Genomic_DNA"/>
</dbReference>
<dbReference type="InterPro" id="IPR001633">
    <property type="entry name" value="EAL_dom"/>
</dbReference>
<dbReference type="Pfam" id="PF00563">
    <property type="entry name" value="EAL"/>
    <property type="match status" value="1"/>
</dbReference>